<sequence>MYDPNSSLPYAMTPYEEGVSVTAQAESESYSETPIMAVGMPIAFEGGKFRGRIIQSELRELQHATVGRKFALRDRRPIDPPPVVLLKFFEAYGKSLREIQDYGPESLQNTGIFCTAELDDVPVMGHLPCAQEPGQLVPGGVLVGSTTVESTLVHFEGRNSLMFAFNDLAVRGEGYFRLKYRMFDVHSMVAGMVDHPIQAETFGGIFRVFSTREFPGLPPITRLSEALSRAGVPISNRDRGKKRSPVA</sequence>
<evidence type="ECO:0000256" key="3">
    <source>
        <dbReference type="ARBA" id="ARBA00023163"/>
    </source>
</evidence>
<evidence type="ECO:0000256" key="4">
    <source>
        <dbReference type="ARBA" id="ARBA00023242"/>
    </source>
</evidence>
<evidence type="ECO:0000259" key="5">
    <source>
        <dbReference type="PROSITE" id="PS51821"/>
    </source>
</evidence>
<dbReference type="PROSITE" id="PS51821">
    <property type="entry name" value="VELVET"/>
    <property type="match status" value="1"/>
</dbReference>
<dbReference type="Pfam" id="PF11754">
    <property type="entry name" value="Velvet"/>
    <property type="match status" value="2"/>
</dbReference>
<dbReference type="Gene3D" id="2.60.40.3960">
    <property type="entry name" value="Velvet domain"/>
    <property type="match status" value="1"/>
</dbReference>
<keyword evidence="7" id="KW-1185">Reference proteome</keyword>
<name>A0ABR3JDW7_9AGAR</name>
<dbReference type="PANTHER" id="PTHR33572:SF3">
    <property type="entry name" value="VELVET COMPLEX SUBUNIT B"/>
    <property type="match status" value="1"/>
</dbReference>
<evidence type="ECO:0000256" key="2">
    <source>
        <dbReference type="ARBA" id="ARBA00023015"/>
    </source>
</evidence>
<gene>
    <name evidence="6" type="ORF">HGRIS_004940</name>
</gene>
<dbReference type="PANTHER" id="PTHR33572">
    <property type="entry name" value="SPORE DEVELOPMENT REGULATOR VOSA"/>
    <property type="match status" value="1"/>
</dbReference>
<keyword evidence="2" id="KW-0805">Transcription regulation</keyword>
<evidence type="ECO:0000256" key="1">
    <source>
        <dbReference type="ARBA" id="ARBA00004123"/>
    </source>
</evidence>
<dbReference type="InterPro" id="IPR038491">
    <property type="entry name" value="Velvet_dom_sf"/>
</dbReference>
<feature type="domain" description="Velvet" evidence="5">
    <location>
        <begin position="51"/>
        <end position="237"/>
    </location>
</feature>
<dbReference type="InterPro" id="IPR021740">
    <property type="entry name" value="Velvet"/>
</dbReference>
<keyword evidence="3" id="KW-0804">Transcription</keyword>
<keyword evidence="4" id="KW-0539">Nucleus</keyword>
<organism evidence="6 7">
    <name type="scientific">Hohenbuehelia grisea</name>
    <dbReference type="NCBI Taxonomy" id="104357"/>
    <lineage>
        <taxon>Eukaryota</taxon>
        <taxon>Fungi</taxon>
        <taxon>Dikarya</taxon>
        <taxon>Basidiomycota</taxon>
        <taxon>Agaricomycotina</taxon>
        <taxon>Agaricomycetes</taxon>
        <taxon>Agaricomycetidae</taxon>
        <taxon>Agaricales</taxon>
        <taxon>Pleurotineae</taxon>
        <taxon>Pleurotaceae</taxon>
        <taxon>Hohenbuehelia</taxon>
    </lineage>
</organism>
<dbReference type="InterPro" id="IPR037525">
    <property type="entry name" value="Velvet_dom"/>
</dbReference>
<comment type="subcellular location">
    <subcellularLocation>
        <location evidence="1">Nucleus</location>
    </subcellularLocation>
</comment>
<dbReference type="EMBL" id="JASNQZ010000008">
    <property type="protein sequence ID" value="KAL0953752.1"/>
    <property type="molecule type" value="Genomic_DNA"/>
</dbReference>
<proteinExistence type="predicted"/>
<evidence type="ECO:0000313" key="7">
    <source>
        <dbReference type="Proteomes" id="UP001556367"/>
    </source>
</evidence>
<reference evidence="7" key="1">
    <citation type="submission" date="2024-06" db="EMBL/GenBank/DDBJ databases">
        <title>Multi-omics analyses provide insights into the biosynthesis of the anticancer antibiotic pleurotin in Hohenbuehelia grisea.</title>
        <authorList>
            <person name="Weaver J.A."/>
            <person name="Alberti F."/>
        </authorList>
    </citation>
    <scope>NUCLEOTIDE SEQUENCE [LARGE SCALE GENOMIC DNA]</scope>
    <source>
        <strain evidence="7">T-177</strain>
    </source>
</reference>
<accession>A0ABR3JDW7</accession>
<protein>
    <recommendedName>
        <fullName evidence="5">Velvet domain-containing protein</fullName>
    </recommendedName>
</protein>
<dbReference type="Proteomes" id="UP001556367">
    <property type="component" value="Unassembled WGS sequence"/>
</dbReference>
<evidence type="ECO:0000313" key="6">
    <source>
        <dbReference type="EMBL" id="KAL0953752.1"/>
    </source>
</evidence>
<comment type="caution">
    <text evidence="6">The sequence shown here is derived from an EMBL/GenBank/DDBJ whole genome shotgun (WGS) entry which is preliminary data.</text>
</comment>